<evidence type="ECO:0000256" key="1">
    <source>
        <dbReference type="SAM" id="Phobius"/>
    </source>
</evidence>
<accession>A0A2Z4Y1W0</accession>
<reference evidence="2 3" key="1">
    <citation type="submission" date="2018-05" db="EMBL/GenBank/DDBJ databases">
        <title>A metagenomic window into the 2 km-deep terrestrial subsurface aquifer revealed taxonomically and functionally diverse microbial community comprising novel uncultured bacterial lineages.</title>
        <authorList>
            <person name="Kadnikov V.V."/>
            <person name="Mardanov A.V."/>
            <person name="Beletsky A.V."/>
            <person name="Banks D."/>
            <person name="Pimenov N.V."/>
            <person name="Frank Y.A."/>
            <person name="Karnachuk O.V."/>
            <person name="Ravin N.V."/>
        </authorList>
    </citation>
    <scope>NUCLEOTIDE SEQUENCE [LARGE SCALE GENOMIC DNA]</scope>
    <source>
        <strain evidence="2">BY</strain>
    </source>
</reference>
<dbReference type="EMBL" id="CP030759">
    <property type="protein sequence ID" value="AXA34906.1"/>
    <property type="molecule type" value="Genomic_DNA"/>
</dbReference>
<dbReference type="Proteomes" id="UP000262583">
    <property type="component" value="Chromosome"/>
</dbReference>
<organism evidence="2 3">
    <name type="scientific">Sumerlaea chitinivorans</name>
    <dbReference type="NCBI Taxonomy" id="2250252"/>
    <lineage>
        <taxon>Bacteria</taxon>
        <taxon>Candidatus Sumerlaeota</taxon>
        <taxon>Candidatus Sumerlaeia</taxon>
        <taxon>Candidatus Sumerlaeales</taxon>
        <taxon>Candidatus Sumerlaeaceae</taxon>
        <taxon>Candidatus Sumerlaea</taxon>
    </lineage>
</organism>
<dbReference type="AlphaFoldDB" id="A0A2Z4Y1W0"/>
<evidence type="ECO:0000313" key="2">
    <source>
        <dbReference type="EMBL" id="AXA34906.1"/>
    </source>
</evidence>
<proteinExistence type="predicted"/>
<keyword evidence="1" id="KW-0472">Membrane</keyword>
<feature type="transmembrane region" description="Helical" evidence="1">
    <location>
        <begin position="21"/>
        <end position="48"/>
    </location>
</feature>
<dbReference type="KEGG" id="schv:BRCON_0129"/>
<dbReference type="InterPro" id="IPR032820">
    <property type="entry name" value="ATPase_put"/>
</dbReference>
<dbReference type="Pfam" id="PF09527">
    <property type="entry name" value="ATPase_gene1"/>
    <property type="match status" value="1"/>
</dbReference>
<keyword evidence="1" id="KW-0812">Transmembrane</keyword>
<name>A0A2Z4Y1W0_SUMC1</name>
<feature type="transmembrane region" description="Helical" evidence="1">
    <location>
        <begin position="54"/>
        <end position="75"/>
    </location>
</feature>
<protein>
    <recommendedName>
        <fullName evidence="4">ATP synthase protein I</fullName>
    </recommendedName>
</protein>
<sequence>MVRDEKTPRSPQRDEELAKQASRVGLGIMIPTVFAAAVVVGCALGWWLDEMLGTAPWLTLVFLGFGIAAGVREVLRMLRRMG</sequence>
<keyword evidence="1" id="KW-1133">Transmembrane helix</keyword>
<evidence type="ECO:0000313" key="3">
    <source>
        <dbReference type="Proteomes" id="UP000262583"/>
    </source>
</evidence>
<gene>
    <name evidence="2" type="ORF">BRCON_0129</name>
</gene>
<evidence type="ECO:0008006" key="4">
    <source>
        <dbReference type="Google" id="ProtNLM"/>
    </source>
</evidence>